<dbReference type="EMBL" id="BGZK01001099">
    <property type="protein sequence ID" value="GBP71179.1"/>
    <property type="molecule type" value="Genomic_DNA"/>
</dbReference>
<proteinExistence type="predicted"/>
<gene>
    <name evidence="1" type="ORF">EVAR_89526_1</name>
</gene>
<reference evidence="1 2" key="1">
    <citation type="journal article" date="2019" name="Commun. Biol.">
        <title>The bagworm genome reveals a unique fibroin gene that provides high tensile strength.</title>
        <authorList>
            <person name="Kono N."/>
            <person name="Nakamura H."/>
            <person name="Ohtoshi R."/>
            <person name="Tomita M."/>
            <person name="Numata K."/>
            <person name="Arakawa K."/>
        </authorList>
    </citation>
    <scope>NUCLEOTIDE SEQUENCE [LARGE SCALE GENOMIC DNA]</scope>
</reference>
<evidence type="ECO:0000313" key="1">
    <source>
        <dbReference type="EMBL" id="GBP71179.1"/>
    </source>
</evidence>
<sequence length="101" mass="11115">MQNTFTARRTERSGRASAMKIAPEIQHEAGRAKTTCRRRTVIQKCDRCTDSAAIYRCTTAAAYEARLNPFSEATVKKSEVQTYAVIAEIAIIPGPSFTGSK</sequence>
<keyword evidence="2" id="KW-1185">Reference proteome</keyword>
<organism evidence="1 2">
    <name type="scientific">Eumeta variegata</name>
    <name type="common">Bagworm moth</name>
    <name type="synonym">Eumeta japonica</name>
    <dbReference type="NCBI Taxonomy" id="151549"/>
    <lineage>
        <taxon>Eukaryota</taxon>
        <taxon>Metazoa</taxon>
        <taxon>Ecdysozoa</taxon>
        <taxon>Arthropoda</taxon>
        <taxon>Hexapoda</taxon>
        <taxon>Insecta</taxon>
        <taxon>Pterygota</taxon>
        <taxon>Neoptera</taxon>
        <taxon>Endopterygota</taxon>
        <taxon>Lepidoptera</taxon>
        <taxon>Glossata</taxon>
        <taxon>Ditrysia</taxon>
        <taxon>Tineoidea</taxon>
        <taxon>Psychidae</taxon>
        <taxon>Oiketicinae</taxon>
        <taxon>Eumeta</taxon>
    </lineage>
</organism>
<protein>
    <submittedName>
        <fullName evidence="1">Uncharacterized protein</fullName>
    </submittedName>
</protein>
<dbReference type="Proteomes" id="UP000299102">
    <property type="component" value="Unassembled WGS sequence"/>
</dbReference>
<accession>A0A4C1Y997</accession>
<dbReference type="AlphaFoldDB" id="A0A4C1Y997"/>
<name>A0A4C1Y997_EUMVA</name>
<evidence type="ECO:0000313" key="2">
    <source>
        <dbReference type="Proteomes" id="UP000299102"/>
    </source>
</evidence>
<comment type="caution">
    <text evidence="1">The sequence shown here is derived from an EMBL/GenBank/DDBJ whole genome shotgun (WGS) entry which is preliminary data.</text>
</comment>